<feature type="transmembrane region" description="Helical" evidence="1">
    <location>
        <begin position="81"/>
        <end position="97"/>
    </location>
</feature>
<evidence type="ECO:0000256" key="1">
    <source>
        <dbReference type="SAM" id="Phobius"/>
    </source>
</evidence>
<evidence type="ECO:0000313" key="3">
    <source>
        <dbReference type="Proteomes" id="UP000257067"/>
    </source>
</evidence>
<sequence length="126" mass="15009">MSKINFPWLIFFISFFCFLLSFLFFKFKGLLSFLVGFFSFSLIFFFLFLTMQNYLKGKEIEDKFSEKITAGMGISCSAKRVFSYIIVLILLLFLIHFDLFFLYTYIGGIFLSLFITLMIIKKRYLK</sequence>
<feature type="transmembrane region" description="Helical" evidence="1">
    <location>
        <begin position="103"/>
        <end position="120"/>
    </location>
</feature>
<dbReference type="EMBL" id="NXLU01000004">
    <property type="protein sequence ID" value="RDU69081.1"/>
    <property type="molecule type" value="Genomic_DNA"/>
</dbReference>
<gene>
    <name evidence="2" type="ORF">CQA62_04425</name>
</gene>
<dbReference type="AlphaFoldDB" id="A0A3D8IWY1"/>
<feature type="transmembrane region" description="Helical" evidence="1">
    <location>
        <begin position="7"/>
        <end position="25"/>
    </location>
</feature>
<feature type="transmembrane region" description="Helical" evidence="1">
    <location>
        <begin position="31"/>
        <end position="49"/>
    </location>
</feature>
<keyword evidence="1" id="KW-0472">Membrane</keyword>
<proteinExistence type="predicted"/>
<name>A0A3D8IWY1_9HELI</name>
<keyword evidence="1" id="KW-1133">Transmembrane helix</keyword>
<organism evidence="2 3">
    <name type="scientific">Helicobacter cholecystus</name>
    <dbReference type="NCBI Taxonomy" id="45498"/>
    <lineage>
        <taxon>Bacteria</taxon>
        <taxon>Pseudomonadati</taxon>
        <taxon>Campylobacterota</taxon>
        <taxon>Epsilonproteobacteria</taxon>
        <taxon>Campylobacterales</taxon>
        <taxon>Helicobacteraceae</taxon>
        <taxon>Helicobacter</taxon>
    </lineage>
</organism>
<protein>
    <submittedName>
        <fullName evidence="2">Uncharacterized protein</fullName>
    </submittedName>
</protein>
<evidence type="ECO:0000313" key="2">
    <source>
        <dbReference type="EMBL" id="RDU69081.1"/>
    </source>
</evidence>
<accession>A0A3D8IWY1</accession>
<comment type="caution">
    <text evidence="2">The sequence shown here is derived from an EMBL/GenBank/DDBJ whole genome shotgun (WGS) entry which is preliminary data.</text>
</comment>
<keyword evidence="3" id="KW-1185">Reference proteome</keyword>
<keyword evidence="1" id="KW-0812">Transmembrane</keyword>
<reference evidence="2 3" key="1">
    <citation type="submission" date="2018-04" db="EMBL/GenBank/DDBJ databases">
        <title>Novel Campyloabacter and Helicobacter Species and Strains.</title>
        <authorList>
            <person name="Mannion A.J."/>
            <person name="Shen Z."/>
            <person name="Fox J.G."/>
        </authorList>
    </citation>
    <scope>NUCLEOTIDE SEQUENCE [LARGE SCALE GENOMIC DNA]</scope>
    <source>
        <strain evidence="2 3">ATCC 700242</strain>
    </source>
</reference>
<dbReference type="Proteomes" id="UP000257067">
    <property type="component" value="Unassembled WGS sequence"/>
</dbReference>